<organism evidence="2 3">
    <name type="scientific">Roseibium hamelinense</name>
    <dbReference type="NCBI Taxonomy" id="150831"/>
    <lineage>
        <taxon>Bacteria</taxon>
        <taxon>Pseudomonadati</taxon>
        <taxon>Pseudomonadota</taxon>
        <taxon>Alphaproteobacteria</taxon>
        <taxon>Hyphomicrobiales</taxon>
        <taxon>Stappiaceae</taxon>
        <taxon>Roseibium</taxon>
    </lineage>
</organism>
<name>A0A562TA40_9HYPH</name>
<comment type="caution">
    <text evidence="2">The sequence shown here is derived from an EMBL/GenBank/DDBJ whole genome shotgun (WGS) entry which is preliminary data.</text>
</comment>
<sequence>MFGEYPGVTSCGPPSPQFAGL</sequence>
<evidence type="ECO:0000313" key="3">
    <source>
        <dbReference type="Proteomes" id="UP000320593"/>
    </source>
</evidence>
<proteinExistence type="predicted"/>
<feature type="region of interest" description="Disordered" evidence="1">
    <location>
        <begin position="1"/>
        <end position="21"/>
    </location>
</feature>
<dbReference type="AlphaFoldDB" id="A0A562TA40"/>
<evidence type="ECO:0000313" key="2">
    <source>
        <dbReference type="EMBL" id="TWI90561.1"/>
    </source>
</evidence>
<keyword evidence="3" id="KW-1185">Reference proteome</keyword>
<protein>
    <submittedName>
        <fullName evidence="2">Uncharacterized protein</fullName>
    </submittedName>
</protein>
<gene>
    <name evidence="2" type="ORF">JM93_01544</name>
</gene>
<dbReference type="EMBL" id="VLLF01000002">
    <property type="protein sequence ID" value="TWI90561.1"/>
    <property type="molecule type" value="Genomic_DNA"/>
</dbReference>
<reference evidence="2 3" key="1">
    <citation type="submission" date="2019-07" db="EMBL/GenBank/DDBJ databases">
        <title>Genomic Encyclopedia of Archaeal and Bacterial Type Strains, Phase II (KMG-II): from individual species to whole genera.</title>
        <authorList>
            <person name="Goeker M."/>
        </authorList>
    </citation>
    <scope>NUCLEOTIDE SEQUENCE [LARGE SCALE GENOMIC DNA]</scope>
    <source>
        <strain evidence="2 3">ATCC BAA-252</strain>
    </source>
</reference>
<dbReference type="Proteomes" id="UP000320593">
    <property type="component" value="Unassembled WGS sequence"/>
</dbReference>
<evidence type="ECO:0000256" key="1">
    <source>
        <dbReference type="SAM" id="MobiDB-lite"/>
    </source>
</evidence>
<accession>A0A562TA40</accession>